<dbReference type="GO" id="GO:0008233">
    <property type="term" value="F:peptidase activity"/>
    <property type="evidence" value="ECO:0007669"/>
    <property type="project" value="InterPro"/>
</dbReference>
<dbReference type="Pfam" id="PF14317">
    <property type="entry name" value="YcxB"/>
    <property type="match status" value="1"/>
</dbReference>
<dbReference type="Proteomes" id="UP000570166">
    <property type="component" value="Unassembled WGS sequence"/>
</dbReference>
<feature type="transmembrane region" description="Helical" evidence="1">
    <location>
        <begin position="264"/>
        <end position="284"/>
    </location>
</feature>
<sequence length="628" mass="68338">MAGTITFTLTEQDLIAARRAQFRRRTRSRWALAYYAILLVVIWVAIFGINVVTDGGWGDAARTASLFCAMILGPITLLMLLGYGLTGYQVRRLFRQQRSLREEMQASWTDVGLDLRSVVVTASMPWSDFHGWKQAEMGFLIYINDYSCHIFPRRAFTDEQWADLEGTLVRSGLPRQGASASKDQAAAKQVSVEKAQRKWWSMAAWSSPGRVALLWIVLAFLTIVDTVVFADVGEMVSAILFLSGAPVVAALLAGWVLRLRASTLGLASIFLAIAIVFQLEWLLIRASGPAVQSDGFFGLLGGAMVLLAILAIWLRFSQRSTKRAWAAIGLLVGTIAVAGWFSQADAMFYRASAQVRDMLGIGEKDDAADKAYDAVRDIPVDRLWGAQPGLVAKAVDRLSPRVAGRPNVYAITVAAGGSQQLFAREARLARQVAAARFGADYRGGILLSNGVTDILHEPLATQDNMAAAARGVGDHMDPAQDLAFVYLVSHGSRDAELQTDLPTYDDLSPISAASVSDALRQAGIRRRVIVISACFSGSWIPALANDDTIVITAARKDRTSFGCDDSLALTYFGEAFLRGPLAKGASLRDAFEAARKAIAAREGKDHLTPSEPQLFVGRNMQALWTQAR</sequence>
<feature type="transmembrane region" description="Helical" evidence="1">
    <location>
        <begin position="323"/>
        <end position="341"/>
    </location>
</feature>
<gene>
    <name evidence="3" type="ORF">HZF05_04415</name>
</gene>
<dbReference type="GO" id="GO:0006508">
    <property type="term" value="P:proteolysis"/>
    <property type="evidence" value="ECO:0007669"/>
    <property type="project" value="InterPro"/>
</dbReference>
<name>A0A838L1G0_9SPHN</name>
<organism evidence="3 4">
    <name type="scientific">Sphingomonas chungangi</name>
    <dbReference type="NCBI Taxonomy" id="2683589"/>
    <lineage>
        <taxon>Bacteria</taxon>
        <taxon>Pseudomonadati</taxon>
        <taxon>Pseudomonadota</taxon>
        <taxon>Alphaproteobacteria</taxon>
        <taxon>Sphingomonadales</taxon>
        <taxon>Sphingomonadaceae</taxon>
        <taxon>Sphingomonas</taxon>
    </lineage>
</organism>
<reference evidence="3 4" key="1">
    <citation type="submission" date="2020-07" db="EMBL/GenBank/DDBJ databases">
        <authorList>
            <person name="Sun Q."/>
        </authorList>
    </citation>
    <scope>NUCLEOTIDE SEQUENCE [LARGE SCALE GENOMIC DNA]</scope>
    <source>
        <strain evidence="3 4">CGMCC 1.13654</strain>
    </source>
</reference>
<keyword evidence="1" id="KW-0812">Transmembrane</keyword>
<evidence type="ECO:0000313" key="3">
    <source>
        <dbReference type="EMBL" id="MBA2933333.1"/>
    </source>
</evidence>
<proteinExistence type="predicted"/>
<keyword evidence="1" id="KW-1133">Transmembrane helix</keyword>
<dbReference type="InterPro" id="IPR025588">
    <property type="entry name" value="YcxB-like_C"/>
</dbReference>
<dbReference type="EMBL" id="JACEIB010000003">
    <property type="protein sequence ID" value="MBA2933333.1"/>
    <property type="molecule type" value="Genomic_DNA"/>
</dbReference>
<dbReference type="Pfam" id="PF01650">
    <property type="entry name" value="Peptidase_C13"/>
    <property type="match status" value="1"/>
</dbReference>
<dbReference type="InterPro" id="IPR001096">
    <property type="entry name" value="Peptidase_C13"/>
</dbReference>
<keyword evidence="4" id="KW-1185">Reference proteome</keyword>
<feature type="transmembrane region" description="Helical" evidence="1">
    <location>
        <begin position="32"/>
        <end position="52"/>
    </location>
</feature>
<dbReference type="RefSeq" id="WP_160363188.1">
    <property type="nucleotide sequence ID" value="NZ_JACEIB010000003.1"/>
</dbReference>
<feature type="transmembrane region" description="Helical" evidence="1">
    <location>
        <begin position="211"/>
        <end position="230"/>
    </location>
</feature>
<feature type="transmembrane region" description="Helical" evidence="1">
    <location>
        <begin position="236"/>
        <end position="257"/>
    </location>
</feature>
<accession>A0A838L1G0</accession>
<feature type="transmembrane region" description="Helical" evidence="1">
    <location>
        <begin position="64"/>
        <end position="88"/>
    </location>
</feature>
<dbReference type="AlphaFoldDB" id="A0A838L1G0"/>
<protein>
    <submittedName>
        <fullName evidence="3">YcxB family protein</fullName>
    </submittedName>
</protein>
<feature type="transmembrane region" description="Helical" evidence="1">
    <location>
        <begin position="296"/>
        <end position="316"/>
    </location>
</feature>
<evidence type="ECO:0000256" key="1">
    <source>
        <dbReference type="SAM" id="Phobius"/>
    </source>
</evidence>
<dbReference type="Gene3D" id="3.40.50.1460">
    <property type="match status" value="1"/>
</dbReference>
<evidence type="ECO:0000313" key="4">
    <source>
        <dbReference type="Proteomes" id="UP000570166"/>
    </source>
</evidence>
<keyword evidence="1" id="KW-0472">Membrane</keyword>
<evidence type="ECO:0000259" key="2">
    <source>
        <dbReference type="Pfam" id="PF14317"/>
    </source>
</evidence>
<comment type="caution">
    <text evidence="3">The sequence shown here is derived from an EMBL/GenBank/DDBJ whole genome shotgun (WGS) entry which is preliminary data.</text>
</comment>
<feature type="domain" description="YcxB-like C-terminal" evidence="2">
    <location>
        <begin position="120"/>
        <end position="165"/>
    </location>
</feature>